<protein>
    <submittedName>
        <fullName evidence="2">Uncharacterized protein</fullName>
    </submittedName>
</protein>
<dbReference type="OrthoDB" id="10050400at2759"/>
<feature type="region of interest" description="Disordered" evidence="1">
    <location>
        <begin position="1"/>
        <end position="31"/>
    </location>
</feature>
<sequence length="164" mass="17251">MSSISSLVLSSPSAASSTSPDASPSDTAAPLPLAQAQSWASKSLEISTKALTDLEADVKKRESWFGFLSRRKKEKAAQEGEADELGECAKVWAVGMFNLGVILEMQNDFKAAQSHFASALAKSKEIGLAEGVAEAEDALARVRMRIMRGVVLPPPSSNGGSPSL</sequence>
<organism evidence="2 3">
    <name type="scientific">Sphaerobolus stellatus (strain SS14)</name>
    <dbReference type="NCBI Taxonomy" id="990650"/>
    <lineage>
        <taxon>Eukaryota</taxon>
        <taxon>Fungi</taxon>
        <taxon>Dikarya</taxon>
        <taxon>Basidiomycota</taxon>
        <taxon>Agaricomycotina</taxon>
        <taxon>Agaricomycetes</taxon>
        <taxon>Phallomycetidae</taxon>
        <taxon>Geastrales</taxon>
        <taxon>Sphaerobolaceae</taxon>
        <taxon>Sphaerobolus</taxon>
    </lineage>
</organism>
<dbReference type="InterPro" id="IPR040201">
    <property type="entry name" value="Mrg3-like"/>
</dbReference>
<keyword evidence="3" id="KW-1185">Reference proteome</keyword>
<dbReference type="Proteomes" id="UP000054279">
    <property type="component" value="Unassembled WGS sequence"/>
</dbReference>
<accession>A0A0C9TQ70</accession>
<name>A0A0C9TQ70_SPHS4</name>
<dbReference type="HOGENOM" id="CLU_1620132_0_0_1"/>
<evidence type="ECO:0000256" key="1">
    <source>
        <dbReference type="SAM" id="MobiDB-lite"/>
    </source>
</evidence>
<dbReference type="InterPro" id="IPR011990">
    <property type="entry name" value="TPR-like_helical_dom_sf"/>
</dbReference>
<reference evidence="2 3" key="1">
    <citation type="submission" date="2014-06" db="EMBL/GenBank/DDBJ databases">
        <title>Evolutionary Origins and Diversification of the Mycorrhizal Mutualists.</title>
        <authorList>
            <consortium name="DOE Joint Genome Institute"/>
            <consortium name="Mycorrhizal Genomics Consortium"/>
            <person name="Kohler A."/>
            <person name="Kuo A."/>
            <person name="Nagy L.G."/>
            <person name="Floudas D."/>
            <person name="Copeland A."/>
            <person name="Barry K.W."/>
            <person name="Cichocki N."/>
            <person name="Veneault-Fourrey C."/>
            <person name="LaButti K."/>
            <person name="Lindquist E.A."/>
            <person name="Lipzen A."/>
            <person name="Lundell T."/>
            <person name="Morin E."/>
            <person name="Murat C."/>
            <person name="Riley R."/>
            <person name="Ohm R."/>
            <person name="Sun H."/>
            <person name="Tunlid A."/>
            <person name="Henrissat B."/>
            <person name="Grigoriev I.V."/>
            <person name="Hibbett D.S."/>
            <person name="Martin F."/>
        </authorList>
    </citation>
    <scope>NUCLEOTIDE SEQUENCE [LARGE SCALE GENOMIC DNA]</scope>
    <source>
        <strain evidence="2 3">SS14</strain>
    </source>
</reference>
<dbReference type="PANTHER" id="PTHR28142">
    <property type="entry name" value="MITOCHONDRIAL INNER MEMBRANE I-AAA PROTEASE SUPERCOMPLEX SUBUNIT MGR3-RELATED"/>
    <property type="match status" value="1"/>
</dbReference>
<dbReference type="AlphaFoldDB" id="A0A0C9TQ70"/>
<dbReference type="EMBL" id="KN837536">
    <property type="protein sequence ID" value="KIJ24084.1"/>
    <property type="molecule type" value="Genomic_DNA"/>
</dbReference>
<evidence type="ECO:0000313" key="2">
    <source>
        <dbReference type="EMBL" id="KIJ24084.1"/>
    </source>
</evidence>
<dbReference type="PANTHER" id="PTHR28142:SF1">
    <property type="entry name" value="MITOCHONDRIAL INNER MEMBRANE I-AAA PROTEASE SUPERCOMPLEX SUBUNIT MGR3-RELATED"/>
    <property type="match status" value="1"/>
</dbReference>
<dbReference type="Gene3D" id="1.25.40.10">
    <property type="entry name" value="Tetratricopeptide repeat domain"/>
    <property type="match status" value="1"/>
</dbReference>
<gene>
    <name evidence="2" type="ORF">M422DRAFT_56549</name>
</gene>
<evidence type="ECO:0000313" key="3">
    <source>
        <dbReference type="Proteomes" id="UP000054279"/>
    </source>
</evidence>
<proteinExistence type="predicted"/>